<evidence type="ECO:0000259" key="1">
    <source>
        <dbReference type="Pfam" id="PF00005"/>
    </source>
</evidence>
<dbReference type="InterPro" id="IPR003439">
    <property type="entry name" value="ABC_transporter-like_ATP-bd"/>
</dbReference>
<dbReference type="GO" id="GO:0140359">
    <property type="term" value="F:ABC-type transporter activity"/>
    <property type="evidence" value="ECO:0007669"/>
    <property type="project" value="InterPro"/>
</dbReference>
<gene>
    <name evidence="2" type="ORF">NP493_5642g00001</name>
</gene>
<keyword evidence="3" id="KW-1185">Reference proteome</keyword>
<dbReference type="Proteomes" id="UP001209878">
    <property type="component" value="Unassembled WGS sequence"/>
</dbReference>
<dbReference type="InterPro" id="IPR027417">
    <property type="entry name" value="P-loop_NTPase"/>
</dbReference>
<dbReference type="GO" id="GO:0016020">
    <property type="term" value="C:membrane"/>
    <property type="evidence" value="ECO:0007669"/>
    <property type="project" value="InterPro"/>
</dbReference>
<proteinExistence type="predicted"/>
<dbReference type="GO" id="GO:0005524">
    <property type="term" value="F:ATP binding"/>
    <property type="evidence" value="ECO:0007669"/>
    <property type="project" value="InterPro"/>
</dbReference>
<protein>
    <recommendedName>
        <fullName evidence="1">ABC transporter domain-containing protein</fullName>
    </recommendedName>
</protein>
<name>A0AAD9MPK6_RIDPI</name>
<dbReference type="SUPFAM" id="SSF52540">
    <property type="entry name" value="P-loop containing nucleoside triphosphate hydrolases"/>
    <property type="match status" value="1"/>
</dbReference>
<dbReference type="EMBL" id="JAODUO010005626">
    <property type="protein sequence ID" value="KAK2140695.1"/>
    <property type="molecule type" value="Genomic_DNA"/>
</dbReference>
<evidence type="ECO:0000313" key="2">
    <source>
        <dbReference type="EMBL" id="KAK2140695.1"/>
    </source>
</evidence>
<dbReference type="Pfam" id="PF00005">
    <property type="entry name" value="ABC_tran"/>
    <property type="match status" value="1"/>
</dbReference>
<dbReference type="GO" id="GO:0005319">
    <property type="term" value="F:lipid transporter activity"/>
    <property type="evidence" value="ECO:0007669"/>
    <property type="project" value="TreeGrafter"/>
</dbReference>
<evidence type="ECO:0000313" key="3">
    <source>
        <dbReference type="Proteomes" id="UP001209878"/>
    </source>
</evidence>
<accession>A0AAD9MPK6</accession>
<dbReference type="PANTHER" id="PTHR19229:SF250">
    <property type="entry name" value="ABC TRANSPORTER DOMAIN-CONTAINING PROTEIN-RELATED"/>
    <property type="match status" value="1"/>
</dbReference>
<dbReference type="Gene3D" id="3.40.50.300">
    <property type="entry name" value="P-loop containing nucleotide triphosphate hydrolases"/>
    <property type="match status" value="1"/>
</dbReference>
<reference evidence="2" key="1">
    <citation type="journal article" date="2023" name="Mol. Biol. Evol.">
        <title>Third-Generation Sequencing Reveals the Adaptive Role of the Epigenome in Three Deep-Sea Polychaetes.</title>
        <authorList>
            <person name="Perez M."/>
            <person name="Aroh O."/>
            <person name="Sun Y."/>
            <person name="Lan Y."/>
            <person name="Juniper S.K."/>
            <person name="Young C.R."/>
            <person name="Angers B."/>
            <person name="Qian P.Y."/>
        </authorList>
    </citation>
    <scope>NUCLEOTIDE SEQUENCE</scope>
    <source>
        <strain evidence="2">R07B-5</strain>
    </source>
</reference>
<sequence>MLAVDRLSVGIPQGECFGLLGINGAGKTTTFKMLTGDLSMSGGKAYLKGHDISSQMRQVRSLLGYCPQFDALIDQLTGREMLTMYARLRGVYEKSILSVIRTLLGALLLEEHADKLIATYRWSI</sequence>
<dbReference type="AlphaFoldDB" id="A0AAD9MPK6"/>
<dbReference type="GO" id="GO:0016887">
    <property type="term" value="F:ATP hydrolysis activity"/>
    <property type="evidence" value="ECO:0007669"/>
    <property type="project" value="InterPro"/>
</dbReference>
<dbReference type="PANTHER" id="PTHR19229">
    <property type="entry name" value="ATP-BINDING CASSETTE TRANSPORTER SUBFAMILY A ABCA"/>
    <property type="match status" value="1"/>
</dbReference>
<dbReference type="InterPro" id="IPR026082">
    <property type="entry name" value="ABCA"/>
</dbReference>
<feature type="domain" description="ABC transporter" evidence="1">
    <location>
        <begin position="5"/>
        <end position="92"/>
    </location>
</feature>
<comment type="caution">
    <text evidence="2">The sequence shown here is derived from an EMBL/GenBank/DDBJ whole genome shotgun (WGS) entry which is preliminary data.</text>
</comment>
<organism evidence="2 3">
    <name type="scientific">Ridgeia piscesae</name>
    <name type="common">Tubeworm</name>
    <dbReference type="NCBI Taxonomy" id="27915"/>
    <lineage>
        <taxon>Eukaryota</taxon>
        <taxon>Metazoa</taxon>
        <taxon>Spiralia</taxon>
        <taxon>Lophotrochozoa</taxon>
        <taxon>Annelida</taxon>
        <taxon>Polychaeta</taxon>
        <taxon>Sedentaria</taxon>
        <taxon>Canalipalpata</taxon>
        <taxon>Sabellida</taxon>
        <taxon>Siboglinidae</taxon>
        <taxon>Ridgeia</taxon>
    </lineage>
</organism>